<gene>
    <name evidence="1" type="ORF">J15TS10_00130</name>
</gene>
<evidence type="ECO:0000313" key="2">
    <source>
        <dbReference type="Proteomes" id="UP000681290"/>
    </source>
</evidence>
<dbReference type="EMBL" id="BOSM01000001">
    <property type="protein sequence ID" value="GIP56199.1"/>
    <property type="molecule type" value="Genomic_DNA"/>
</dbReference>
<organism evidence="1 2">
    <name type="scientific">Paenibacillus woosongensis</name>
    <dbReference type="NCBI Taxonomy" id="307580"/>
    <lineage>
        <taxon>Bacteria</taxon>
        <taxon>Bacillati</taxon>
        <taxon>Bacillota</taxon>
        <taxon>Bacilli</taxon>
        <taxon>Bacillales</taxon>
        <taxon>Paenibacillaceae</taxon>
        <taxon>Paenibacillus</taxon>
    </lineage>
</organism>
<evidence type="ECO:0000313" key="1">
    <source>
        <dbReference type="EMBL" id="GIP56199.1"/>
    </source>
</evidence>
<proteinExistence type="predicted"/>
<comment type="caution">
    <text evidence="1">The sequence shown here is derived from an EMBL/GenBank/DDBJ whole genome shotgun (WGS) entry which is preliminary data.</text>
</comment>
<keyword evidence="2" id="KW-1185">Reference proteome</keyword>
<accession>A0ABQ4MJV1</accession>
<dbReference type="Proteomes" id="UP000681290">
    <property type="component" value="Unassembled WGS sequence"/>
</dbReference>
<reference evidence="1 2" key="1">
    <citation type="submission" date="2021-03" db="EMBL/GenBank/DDBJ databases">
        <title>Antimicrobial resistance genes in bacteria isolated from Japanese honey, and their potential for conferring macrolide and lincosamide resistance in the American foulbrood pathogen Paenibacillus larvae.</title>
        <authorList>
            <person name="Okamoto M."/>
            <person name="Kumagai M."/>
            <person name="Kanamori H."/>
            <person name="Takamatsu D."/>
        </authorList>
    </citation>
    <scope>NUCLEOTIDE SEQUENCE [LARGE SCALE GENOMIC DNA]</scope>
    <source>
        <strain evidence="1 2">J15TS10</strain>
    </source>
</reference>
<sequence>MKHPMGLPNLFGEFHRRASLFQATEVTLYHSWGPLLNVLQLLIRSHGEKGSVREYTFSQN</sequence>
<name>A0ABQ4MJV1_9BACL</name>
<protein>
    <submittedName>
        <fullName evidence="1">Uncharacterized protein</fullName>
    </submittedName>
</protein>